<evidence type="ECO:0000256" key="2">
    <source>
        <dbReference type="SAM" id="SignalP"/>
    </source>
</evidence>
<organism evidence="3 4">
    <name type="scientific">Laodelphax striatellus</name>
    <name type="common">Small brown planthopper</name>
    <name type="synonym">Delphax striatella</name>
    <dbReference type="NCBI Taxonomy" id="195883"/>
    <lineage>
        <taxon>Eukaryota</taxon>
        <taxon>Metazoa</taxon>
        <taxon>Ecdysozoa</taxon>
        <taxon>Arthropoda</taxon>
        <taxon>Hexapoda</taxon>
        <taxon>Insecta</taxon>
        <taxon>Pterygota</taxon>
        <taxon>Neoptera</taxon>
        <taxon>Paraneoptera</taxon>
        <taxon>Hemiptera</taxon>
        <taxon>Auchenorrhyncha</taxon>
        <taxon>Fulgoroidea</taxon>
        <taxon>Delphacidae</taxon>
        <taxon>Criomorphinae</taxon>
        <taxon>Laodelphax</taxon>
    </lineage>
</organism>
<dbReference type="Proteomes" id="UP000291343">
    <property type="component" value="Unassembled WGS sequence"/>
</dbReference>
<keyword evidence="1" id="KW-0472">Membrane</keyword>
<evidence type="ECO:0000313" key="3">
    <source>
        <dbReference type="EMBL" id="RZF41582.1"/>
    </source>
</evidence>
<dbReference type="InParanoid" id="A0A482X7C7"/>
<comment type="caution">
    <text evidence="3">The sequence shown here is derived from an EMBL/GenBank/DDBJ whole genome shotgun (WGS) entry which is preliminary data.</text>
</comment>
<sequence length="147" mass="16154">MKLLPALISLITIFHGAVGMDCTLGSAKNAVDKFIHTCPRPIIDGRDEEFCCYSYEGDVKCCDFPEFVVASTFLLLPYIIAFLVISFIISCVCCLCCPFCCCYKKRSGRVYDDRIGVLGTNTSRIIIIPSQGQFAPGASQTAYQPLP</sequence>
<feature type="chain" id="PRO_5019827537" evidence="2">
    <location>
        <begin position="20"/>
        <end position="147"/>
    </location>
</feature>
<proteinExistence type="predicted"/>
<gene>
    <name evidence="3" type="ORF">LSTR_LSTR000296</name>
</gene>
<keyword evidence="2" id="KW-0732">Signal</keyword>
<feature type="signal peptide" evidence="2">
    <location>
        <begin position="1"/>
        <end position="19"/>
    </location>
</feature>
<keyword evidence="4" id="KW-1185">Reference proteome</keyword>
<reference evidence="3 4" key="1">
    <citation type="journal article" date="2017" name="Gigascience">
        <title>Genome sequence of the small brown planthopper, Laodelphax striatellus.</title>
        <authorList>
            <person name="Zhu J."/>
            <person name="Jiang F."/>
            <person name="Wang X."/>
            <person name="Yang P."/>
            <person name="Bao Y."/>
            <person name="Zhao W."/>
            <person name="Wang W."/>
            <person name="Lu H."/>
            <person name="Wang Q."/>
            <person name="Cui N."/>
            <person name="Li J."/>
            <person name="Chen X."/>
            <person name="Luo L."/>
            <person name="Yu J."/>
            <person name="Kang L."/>
            <person name="Cui F."/>
        </authorList>
    </citation>
    <scope>NUCLEOTIDE SEQUENCE [LARGE SCALE GENOMIC DNA]</scope>
    <source>
        <strain evidence="3">Lst14</strain>
    </source>
</reference>
<dbReference type="AlphaFoldDB" id="A0A482X7C7"/>
<dbReference type="OrthoDB" id="6611011at2759"/>
<keyword evidence="1" id="KW-0812">Transmembrane</keyword>
<dbReference type="EMBL" id="QKKF02016774">
    <property type="protein sequence ID" value="RZF41582.1"/>
    <property type="molecule type" value="Genomic_DNA"/>
</dbReference>
<keyword evidence="1" id="KW-1133">Transmembrane helix</keyword>
<dbReference type="SMR" id="A0A482X7C7"/>
<accession>A0A482X7C7</accession>
<evidence type="ECO:0000256" key="1">
    <source>
        <dbReference type="SAM" id="Phobius"/>
    </source>
</evidence>
<name>A0A482X7C7_LAOST</name>
<feature type="transmembrane region" description="Helical" evidence="1">
    <location>
        <begin position="75"/>
        <end position="101"/>
    </location>
</feature>
<evidence type="ECO:0000313" key="4">
    <source>
        <dbReference type="Proteomes" id="UP000291343"/>
    </source>
</evidence>
<protein>
    <submittedName>
        <fullName evidence="3">Uncharacterized protein</fullName>
    </submittedName>
</protein>